<evidence type="ECO:0000313" key="6">
    <source>
        <dbReference type="Proteomes" id="UP000053201"/>
    </source>
</evidence>
<dbReference type="AlphaFoldDB" id="A0A0L0HPG1"/>
<dbReference type="NCBIfam" id="TIGR00952">
    <property type="entry name" value="S15_bact"/>
    <property type="match status" value="1"/>
</dbReference>
<organism evidence="5 6">
    <name type="scientific">Spizellomyces punctatus (strain DAOM BR117)</name>
    <dbReference type="NCBI Taxonomy" id="645134"/>
    <lineage>
        <taxon>Eukaryota</taxon>
        <taxon>Fungi</taxon>
        <taxon>Fungi incertae sedis</taxon>
        <taxon>Chytridiomycota</taxon>
        <taxon>Chytridiomycota incertae sedis</taxon>
        <taxon>Chytridiomycetes</taxon>
        <taxon>Spizellomycetales</taxon>
        <taxon>Spizellomycetaceae</taxon>
        <taxon>Spizellomyces</taxon>
    </lineage>
</organism>
<evidence type="ECO:0000313" key="5">
    <source>
        <dbReference type="EMBL" id="KND03291.1"/>
    </source>
</evidence>
<dbReference type="EMBL" id="KQ257452">
    <property type="protein sequence ID" value="KND03291.1"/>
    <property type="molecule type" value="Genomic_DNA"/>
</dbReference>
<dbReference type="HAMAP" id="MF_01343_B">
    <property type="entry name" value="Ribosomal_uS15_B"/>
    <property type="match status" value="1"/>
</dbReference>
<gene>
    <name evidence="5" type="ORF">SPPG_02340</name>
</gene>
<dbReference type="GeneID" id="27685931"/>
<evidence type="ECO:0000256" key="2">
    <source>
        <dbReference type="ARBA" id="ARBA00022980"/>
    </source>
</evidence>
<dbReference type="PROSITE" id="PS00362">
    <property type="entry name" value="RIBOSOMAL_S15"/>
    <property type="match status" value="1"/>
</dbReference>
<dbReference type="eggNOG" id="KOG2815">
    <property type="taxonomic scope" value="Eukaryota"/>
</dbReference>
<proteinExistence type="inferred from homology"/>
<evidence type="ECO:0000256" key="3">
    <source>
        <dbReference type="ARBA" id="ARBA00023274"/>
    </source>
</evidence>
<accession>A0A0L0HPG1</accession>
<dbReference type="PANTHER" id="PTHR23321">
    <property type="entry name" value="RIBOSOMAL PROTEIN S15, BACTERIAL AND ORGANELLAR"/>
    <property type="match status" value="1"/>
</dbReference>
<dbReference type="GO" id="GO:0003735">
    <property type="term" value="F:structural constituent of ribosome"/>
    <property type="evidence" value="ECO:0007669"/>
    <property type="project" value="InterPro"/>
</dbReference>
<evidence type="ECO:0000256" key="4">
    <source>
        <dbReference type="SAM" id="MobiDB-lite"/>
    </source>
</evidence>
<protein>
    <submittedName>
        <fullName evidence="5">Ribosomal protein S15</fullName>
    </submittedName>
</protein>
<dbReference type="Pfam" id="PF00312">
    <property type="entry name" value="Ribosomal_S15"/>
    <property type="match status" value="1"/>
</dbReference>
<dbReference type="GO" id="GO:1990904">
    <property type="term" value="C:ribonucleoprotein complex"/>
    <property type="evidence" value="ECO:0007669"/>
    <property type="project" value="UniProtKB-KW"/>
</dbReference>
<keyword evidence="3" id="KW-0687">Ribonucleoprotein</keyword>
<keyword evidence="6" id="KW-1185">Reference proteome</keyword>
<dbReference type="PANTHER" id="PTHR23321:SF26">
    <property type="entry name" value="SMALL RIBOSOMAL SUBUNIT PROTEIN US15M"/>
    <property type="match status" value="1"/>
</dbReference>
<dbReference type="InterPro" id="IPR005290">
    <property type="entry name" value="Ribosomal_uS15_bac-type"/>
</dbReference>
<evidence type="ECO:0000256" key="1">
    <source>
        <dbReference type="ARBA" id="ARBA00008434"/>
    </source>
</evidence>
<dbReference type="RefSeq" id="XP_016611330.1">
    <property type="nucleotide sequence ID" value="XM_016750629.1"/>
</dbReference>
<feature type="region of interest" description="Disordered" evidence="4">
    <location>
        <begin position="76"/>
        <end position="162"/>
    </location>
</feature>
<dbReference type="GO" id="GO:0005737">
    <property type="term" value="C:cytoplasm"/>
    <property type="evidence" value="ECO:0007669"/>
    <property type="project" value="UniProtKB-ARBA"/>
</dbReference>
<dbReference type="GO" id="GO:0006412">
    <property type="term" value="P:translation"/>
    <property type="evidence" value="ECO:0007669"/>
    <property type="project" value="InterPro"/>
</dbReference>
<dbReference type="GO" id="GO:0005840">
    <property type="term" value="C:ribosome"/>
    <property type="evidence" value="ECO:0007669"/>
    <property type="project" value="UniProtKB-KW"/>
</dbReference>
<feature type="compositionally biased region" description="Basic and acidic residues" evidence="4">
    <location>
        <begin position="137"/>
        <end position="162"/>
    </location>
</feature>
<keyword evidence="2 5" id="KW-0689">Ribosomal protein</keyword>
<reference evidence="5 6" key="1">
    <citation type="submission" date="2009-08" db="EMBL/GenBank/DDBJ databases">
        <title>The Genome Sequence of Spizellomyces punctatus strain DAOM BR117.</title>
        <authorList>
            <consortium name="The Broad Institute Genome Sequencing Platform"/>
            <person name="Russ C."/>
            <person name="Cuomo C."/>
            <person name="Shea T."/>
            <person name="Young S.K."/>
            <person name="Zeng Q."/>
            <person name="Koehrsen M."/>
            <person name="Haas B."/>
            <person name="Borodovsky M."/>
            <person name="Guigo R."/>
            <person name="Alvarado L."/>
            <person name="Berlin A."/>
            <person name="Bochicchio J."/>
            <person name="Borenstein D."/>
            <person name="Chapman S."/>
            <person name="Chen Z."/>
            <person name="Engels R."/>
            <person name="Freedman E."/>
            <person name="Gellesch M."/>
            <person name="Goldberg J."/>
            <person name="Griggs A."/>
            <person name="Gujja S."/>
            <person name="Heiman D."/>
            <person name="Hepburn T."/>
            <person name="Howarth C."/>
            <person name="Jen D."/>
            <person name="Larson L."/>
            <person name="Lewis B."/>
            <person name="Mehta T."/>
            <person name="Park D."/>
            <person name="Pearson M."/>
            <person name="Roberts A."/>
            <person name="Saif S."/>
            <person name="Shenoy N."/>
            <person name="Sisk P."/>
            <person name="Stolte C."/>
            <person name="Sykes S."/>
            <person name="Thomson T."/>
            <person name="Walk T."/>
            <person name="White J."/>
            <person name="Yandava C."/>
            <person name="Burger G."/>
            <person name="Gray M.W."/>
            <person name="Holland P.W.H."/>
            <person name="King N."/>
            <person name="Lang F.B.F."/>
            <person name="Roger A.J."/>
            <person name="Ruiz-Trillo I."/>
            <person name="Lander E."/>
            <person name="Nusbaum C."/>
        </authorList>
    </citation>
    <scope>NUCLEOTIDE SEQUENCE [LARGE SCALE GENOMIC DNA]</scope>
    <source>
        <strain evidence="5 6">DAOM BR117</strain>
    </source>
</reference>
<dbReference type="VEuPathDB" id="FungiDB:SPPG_02340"/>
<dbReference type="Gene3D" id="1.10.287.10">
    <property type="entry name" value="S15/NS1, RNA-binding"/>
    <property type="match status" value="1"/>
</dbReference>
<dbReference type="SMART" id="SM01387">
    <property type="entry name" value="Ribosomal_S15"/>
    <property type="match status" value="1"/>
</dbReference>
<name>A0A0L0HPG1_SPIPD</name>
<dbReference type="CDD" id="cd00353">
    <property type="entry name" value="Ribosomal_S15p_S13e"/>
    <property type="match status" value="1"/>
</dbReference>
<comment type="similarity">
    <text evidence="1">Belongs to the universal ribosomal protein uS15 family.</text>
</comment>
<dbReference type="OrthoDB" id="441444at2759"/>
<dbReference type="InterPro" id="IPR000589">
    <property type="entry name" value="Ribosomal_uS15"/>
</dbReference>
<dbReference type="InterPro" id="IPR009068">
    <property type="entry name" value="uS15_NS1_RNA-bd_sf"/>
</dbReference>
<sequence length="367" mass="40646">MSSPLWRLAVSSSGSQTRSLRLPSSALCLSSPSTHFHTSTTVHTRIPALQVRISKKSWEKNQKKIANLQQRLGDKYAEIGRDKRRSPTTTTRSSTAVSQAQPTPPPESKLLPFLATPEKPHPEPIVSGSLKDTLATAEERSQRAAEEAREQGADGVSEQERAGSIRMPSLRTTGQEDVKKEMKLPANVADIIPERTPIALRGVAQPEGVEEIPLPAASGPYYAHGLTPSEAELLFVDAPRLAKTSLKGQLSADMAEPKAEMLRRILSLENANRSQITKFNTERCVQLFGRMPHDTGSPEVQAAIFTVRIQAMTDHLKSHRKDVSTKRQLEKWVSKRMKILKYLRRTDLPKFVETCKAIGVVPDTIRV</sequence>
<dbReference type="STRING" id="645134.A0A0L0HPG1"/>
<dbReference type="InParanoid" id="A0A0L0HPG1"/>
<dbReference type="SUPFAM" id="SSF47060">
    <property type="entry name" value="S15/NS1 RNA-binding domain"/>
    <property type="match status" value="1"/>
</dbReference>
<dbReference type="Proteomes" id="UP000053201">
    <property type="component" value="Unassembled WGS sequence"/>
</dbReference>